<evidence type="ECO:0000313" key="2">
    <source>
        <dbReference type="Proteomes" id="UP000295636"/>
    </source>
</evidence>
<dbReference type="Proteomes" id="UP000295636">
    <property type="component" value="Unassembled WGS sequence"/>
</dbReference>
<comment type="caution">
    <text evidence="1">The sequence shown here is derived from an EMBL/GenBank/DDBJ whole genome shotgun (WGS) entry which is preliminary data.</text>
</comment>
<evidence type="ECO:0008006" key="3">
    <source>
        <dbReference type="Google" id="ProtNLM"/>
    </source>
</evidence>
<sequence length="150" mass="16274">MSTVDAAGTLNSFVAGMLAKALDDLYVCFSCRIVSFHAESGTAVIQPLLRTTDKEPALIQNVPVLGHKYIVKEHEQTVIDQETERTITVKEHEQIHVPNLQPGDIALAVCADKEIRNTLSGQVATPLSKRTHSKNDAVIVGVMPCSLLSL</sequence>
<gene>
    <name evidence="1" type="ORF">E1757_30670</name>
</gene>
<organism evidence="1 2">
    <name type="scientific">Paenibacillus piri</name>
    <dbReference type="NCBI Taxonomy" id="2547395"/>
    <lineage>
        <taxon>Bacteria</taxon>
        <taxon>Bacillati</taxon>
        <taxon>Bacillota</taxon>
        <taxon>Bacilli</taxon>
        <taxon>Bacillales</taxon>
        <taxon>Paenibacillaceae</taxon>
        <taxon>Paenibacillus</taxon>
    </lineage>
</organism>
<keyword evidence="2" id="KW-1185">Reference proteome</keyword>
<evidence type="ECO:0000313" key="1">
    <source>
        <dbReference type="EMBL" id="TDF92161.1"/>
    </source>
</evidence>
<dbReference type="RefSeq" id="WP_133235476.1">
    <property type="nucleotide sequence ID" value="NZ_SMRT01000022.1"/>
</dbReference>
<reference evidence="1 2" key="1">
    <citation type="submission" date="2019-03" db="EMBL/GenBank/DDBJ databases">
        <title>This is whole genome sequence of Paenibacillus sp MS74 strain.</title>
        <authorList>
            <person name="Trinh H.N."/>
        </authorList>
    </citation>
    <scope>NUCLEOTIDE SEQUENCE [LARGE SCALE GENOMIC DNA]</scope>
    <source>
        <strain evidence="1 2">MS74</strain>
    </source>
</reference>
<accession>A0A4R5KAK4</accession>
<dbReference type="InterPro" id="IPR037026">
    <property type="entry name" value="Vgr_OB-fold_dom_sf"/>
</dbReference>
<dbReference type="EMBL" id="SMRT01000022">
    <property type="protein sequence ID" value="TDF92161.1"/>
    <property type="molecule type" value="Genomic_DNA"/>
</dbReference>
<dbReference type="Gene3D" id="2.40.50.230">
    <property type="entry name" value="Gp5 N-terminal domain"/>
    <property type="match status" value="1"/>
</dbReference>
<protein>
    <recommendedName>
        <fullName evidence="3">Phage protein Gp138 N-terminal domain-containing protein</fullName>
    </recommendedName>
</protein>
<dbReference type="AlphaFoldDB" id="A0A4R5KAK4"/>
<dbReference type="OrthoDB" id="2621843at2"/>
<name>A0A4R5KAK4_9BACL</name>
<proteinExistence type="predicted"/>